<reference evidence="2" key="1">
    <citation type="journal article" date="2019" name="Int. J. Syst. Evol. Microbiol.">
        <title>The Global Catalogue of Microorganisms (GCM) 10K type strain sequencing project: providing services to taxonomists for standard genome sequencing and annotation.</title>
        <authorList>
            <consortium name="The Broad Institute Genomics Platform"/>
            <consortium name="The Broad Institute Genome Sequencing Center for Infectious Disease"/>
            <person name="Wu L."/>
            <person name="Ma J."/>
        </authorList>
    </citation>
    <scope>NUCLEOTIDE SEQUENCE [LARGE SCALE GENOMIC DNA]</scope>
    <source>
        <strain evidence="2">CGMCC 1.16225</strain>
    </source>
</reference>
<gene>
    <name evidence="1" type="ORF">ACFSOZ_32150</name>
</gene>
<proteinExistence type="predicted"/>
<dbReference type="RefSeq" id="WP_379104834.1">
    <property type="nucleotide sequence ID" value="NZ_JBHUGZ010000027.1"/>
</dbReference>
<organism evidence="1 2">
    <name type="scientific">Mesorhizobium newzealandense</name>
    <dbReference type="NCBI Taxonomy" id="1300302"/>
    <lineage>
        <taxon>Bacteria</taxon>
        <taxon>Pseudomonadati</taxon>
        <taxon>Pseudomonadota</taxon>
        <taxon>Alphaproteobacteria</taxon>
        <taxon>Hyphomicrobiales</taxon>
        <taxon>Phyllobacteriaceae</taxon>
        <taxon>Mesorhizobium</taxon>
    </lineage>
</organism>
<accession>A0ABW4UIY0</accession>
<sequence>MGGQKMSNNFKTGDVVKLKSGGPRMTISDGAASGIFMCHWFNREGDVWTPQHAGFKPDQLVAADESD</sequence>
<dbReference type="Proteomes" id="UP001597405">
    <property type="component" value="Unassembled WGS sequence"/>
</dbReference>
<evidence type="ECO:0000313" key="1">
    <source>
        <dbReference type="EMBL" id="MFD1987081.1"/>
    </source>
</evidence>
<dbReference type="EMBL" id="JBHUGZ010000027">
    <property type="protein sequence ID" value="MFD1987081.1"/>
    <property type="molecule type" value="Genomic_DNA"/>
</dbReference>
<comment type="caution">
    <text evidence="1">The sequence shown here is derived from an EMBL/GenBank/DDBJ whole genome shotgun (WGS) entry which is preliminary data.</text>
</comment>
<keyword evidence="2" id="KW-1185">Reference proteome</keyword>
<name>A0ABW4UIY0_9HYPH</name>
<dbReference type="Pfam" id="PF09926">
    <property type="entry name" value="DUF2158"/>
    <property type="match status" value="1"/>
</dbReference>
<evidence type="ECO:0000313" key="2">
    <source>
        <dbReference type="Proteomes" id="UP001597405"/>
    </source>
</evidence>
<dbReference type="InterPro" id="IPR019226">
    <property type="entry name" value="DUF2158"/>
</dbReference>
<protein>
    <submittedName>
        <fullName evidence="1">YodC family protein</fullName>
    </submittedName>
</protein>